<name>A0A3D9I8H7_9BACL</name>
<dbReference type="InterPro" id="IPR046482">
    <property type="entry name" value="DUF6575"/>
</dbReference>
<evidence type="ECO:0000259" key="1">
    <source>
        <dbReference type="Pfam" id="PF20215"/>
    </source>
</evidence>
<dbReference type="Pfam" id="PF20215">
    <property type="entry name" value="DUF6575"/>
    <property type="match status" value="1"/>
</dbReference>
<evidence type="ECO:0000313" key="3">
    <source>
        <dbReference type="Proteomes" id="UP000256977"/>
    </source>
</evidence>
<dbReference type="OrthoDB" id="507999at2"/>
<gene>
    <name evidence="2" type="ORF">DFP98_13542</name>
</gene>
<keyword evidence="3" id="KW-1185">Reference proteome</keyword>
<dbReference type="AlphaFoldDB" id="A0A3D9I8H7"/>
<evidence type="ECO:0000313" key="2">
    <source>
        <dbReference type="EMBL" id="RED57945.1"/>
    </source>
</evidence>
<dbReference type="RefSeq" id="WP_116064630.1">
    <property type="nucleotide sequence ID" value="NZ_QRDZ01000035.1"/>
</dbReference>
<dbReference type="EMBL" id="QRDZ01000035">
    <property type="protein sequence ID" value="RED57945.1"/>
    <property type="molecule type" value="Genomic_DNA"/>
</dbReference>
<organism evidence="2 3">
    <name type="scientific">Cohnella phaseoli</name>
    <dbReference type="NCBI Taxonomy" id="456490"/>
    <lineage>
        <taxon>Bacteria</taxon>
        <taxon>Bacillati</taxon>
        <taxon>Bacillota</taxon>
        <taxon>Bacilli</taxon>
        <taxon>Bacillales</taxon>
        <taxon>Paenibacillaceae</taxon>
        <taxon>Cohnella</taxon>
    </lineage>
</organism>
<feature type="domain" description="DUF6575" evidence="1">
    <location>
        <begin position="9"/>
        <end position="140"/>
    </location>
</feature>
<reference evidence="2 3" key="1">
    <citation type="submission" date="2018-07" db="EMBL/GenBank/DDBJ databases">
        <title>Genomic Encyclopedia of Type Strains, Phase III (KMG-III): the genomes of soil and plant-associated and newly described type strains.</title>
        <authorList>
            <person name="Whitman W."/>
        </authorList>
    </citation>
    <scope>NUCLEOTIDE SEQUENCE [LARGE SCALE GENOMIC DNA]</scope>
    <source>
        <strain evidence="2 3">CECT 7287</strain>
    </source>
</reference>
<comment type="caution">
    <text evidence="2">The sequence shown here is derived from an EMBL/GenBank/DDBJ whole genome shotgun (WGS) entry which is preliminary data.</text>
</comment>
<protein>
    <recommendedName>
        <fullName evidence="1">DUF6575 domain-containing protein</fullName>
    </recommendedName>
</protein>
<dbReference type="Proteomes" id="UP000256977">
    <property type="component" value="Unassembled WGS sequence"/>
</dbReference>
<accession>A0A3D9I8H7</accession>
<proteinExistence type="predicted"/>
<sequence length="425" mass="48585">MDFDSVITPLGELFITDVLLFIDEPKIFICKDEKNSLFLAYFIDSNNNLDEWFFVKISENRVDEIVTGNISIKAVLQNPESGWLWKAFLHYEDDGLSRIIQIDQHQISKADLPAKEVKIILKNNTNHVYSSNEIAVSHRSKHLRELPNEYLVGKKIAELPPRKNTTLQESLETKRDVLDVSLRINNEFSSELDLEVFGSTLTTIQQLMYALDNRWSGKSKAPQQVRKNNALNVTTLFAASFGIRIKSQNTRDLAQEPEMTNSLGDFLDLLGCSKNAEQLENRLKTLKPKAVTLFKNLLETFNEHQIEPKIEFASPNNTYKETKLNSIQIHNAVGVIKQSGEQSSKVIEMEGELTGLSFESGKFELRNESAELISGRIVSFLEKKNYRLFEKVSVSLLQKEILNSFSGKKQIMYDLLNIKFIEIED</sequence>